<keyword evidence="3" id="KW-0519">Myristate</keyword>
<evidence type="ECO:0000256" key="1">
    <source>
        <dbReference type="ARBA" id="ARBA00010603"/>
    </source>
</evidence>
<organism evidence="6">
    <name type="scientific">Alexandrium monilatum</name>
    <dbReference type="NCBI Taxonomy" id="311494"/>
    <lineage>
        <taxon>Eukaryota</taxon>
        <taxon>Sar</taxon>
        <taxon>Alveolata</taxon>
        <taxon>Dinophyceae</taxon>
        <taxon>Gonyaulacales</taxon>
        <taxon>Pyrocystaceae</taxon>
        <taxon>Alexandrium</taxon>
    </lineage>
</organism>
<dbReference type="PANTHER" id="PTHR12895">
    <property type="entry name" value="DYMECLIN"/>
    <property type="match status" value="1"/>
</dbReference>
<dbReference type="GO" id="GO:0005794">
    <property type="term" value="C:Golgi apparatus"/>
    <property type="evidence" value="ECO:0007669"/>
    <property type="project" value="TreeGrafter"/>
</dbReference>
<evidence type="ECO:0000256" key="5">
    <source>
        <dbReference type="SAM" id="MobiDB-lite"/>
    </source>
</evidence>
<dbReference type="AlphaFoldDB" id="A0A7S4RKM5"/>
<reference evidence="6" key="1">
    <citation type="submission" date="2021-01" db="EMBL/GenBank/DDBJ databases">
        <authorList>
            <person name="Corre E."/>
            <person name="Pelletier E."/>
            <person name="Niang G."/>
            <person name="Scheremetjew M."/>
            <person name="Finn R."/>
            <person name="Kale V."/>
            <person name="Holt S."/>
            <person name="Cochrane G."/>
            <person name="Meng A."/>
            <person name="Brown T."/>
            <person name="Cohen L."/>
        </authorList>
    </citation>
    <scope>NUCLEOTIDE SEQUENCE</scope>
    <source>
        <strain evidence="6">CCMP3105</strain>
    </source>
</reference>
<evidence type="ECO:0000313" key="6">
    <source>
        <dbReference type="EMBL" id="CAE4617654.1"/>
    </source>
</evidence>
<keyword evidence="4" id="KW-0449">Lipoprotein</keyword>
<dbReference type="PANTHER" id="PTHR12895:SF9">
    <property type="entry name" value="DYMECLIN"/>
    <property type="match status" value="1"/>
</dbReference>
<name>A0A7S4RKM5_9DINO</name>
<accession>A0A7S4RKM5</accession>
<evidence type="ECO:0000256" key="3">
    <source>
        <dbReference type="ARBA" id="ARBA00022707"/>
    </source>
</evidence>
<sequence length="981" mass="104071">MGNQVCALPDGASGKVLRDMAGPQRIPITDRFWFELLKVQLPGIEQAGYFDAHYAQPDVLDGLVRDAYFLQLVATNEHSGNFRTFLRFWARLLHYYRTSPRDAKPCGARAVLSLSLLCRCLLKHFAATFSAPELAFQLEQVPYEPASEAERPPDGSLLVSYRSRRVAVQQPGTGAVGGSCLAGGPAASACLEPLCAVFPEDAHLLRDVEHCAFRAVATGETFAAADVAERAGETEAWELVACPGGVPAGRDSVVRSVFREIIDFLVSSSFGAMSGASPSLLIDSDVEAMEGLPAPRNLSTAPHTLQLQAVLLEILLLLSAVIVPRYAPALGLESAASRADFSAPWLFSDRDRRAAAAAVAARHSAGRAPGSSRGWPSRAAAAASSGHPTTPGRTRAADARPESGGQEVSGPSTRDCAGHQSDSPRLRLHFDKEGAETDPEAPAPCVARPPGPREAPPLLFLSALLQVLDEDEAAEATHRGDSGGTGEEQPHMPSAAPSEEMRCRSGPRAEALLASLLNCVWLEPHAALLPRPPRELLQLLTGVAVPFGRDSPSSRDDAENDLLPATADERAAARAATGAARHLATRALLVLLLLLFHEPEAHPGIGRAFAALTDPLLDGPTGTRPAHTAVAAPLNFTQLLKAVLARLQEGLYPLILYCLVHKNMGFRRYCLCRADADEVLVPILEVLHQLPAVVEGTALAAPPPSATALLLTLLALTGDRGLCEGASRTRLTDGKRVLGHTRPLRDVAVSSLLVIVLLRVAQWNFAACRDPFFLQAVAGVLKNLAAHGVEQLHWYAASRLLEVSQLLARNVLKASLLEDQGAAGDAPVAAEGDQRARMVREFLLALVRFISGCLRVPLAARNGALAYALQRAYPPQFDALEGDPDLGPPVRHVHAVVGWFQAQCPPGDEGEGADGEGQLARLEAAASRLPGAVDILAAPGSGGCVYAESAGASAYFLPVVWRGAQKLIPEHVCWSQPAGAL</sequence>
<dbReference type="GO" id="GO:0007030">
    <property type="term" value="P:Golgi organization"/>
    <property type="evidence" value="ECO:0007669"/>
    <property type="project" value="TreeGrafter"/>
</dbReference>
<gene>
    <name evidence="6" type="ORF">AMON00008_LOCUS36970</name>
</gene>
<protein>
    <recommendedName>
        <fullName evidence="2">Dymeclin</fullName>
    </recommendedName>
</protein>
<comment type="similarity">
    <text evidence="1">Belongs to the dymeclin family.</text>
</comment>
<feature type="region of interest" description="Disordered" evidence="5">
    <location>
        <begin position="473"/>
        <end position="503"/>
    </location>
</feature>
<proteinExistence type="inferred from homology"/>
<dbReference type="EMBL" id="HBNR01052667">
    <property type="protein sequence ID" value="CAE4617654.1"/>
    <property type="molecule type" value="Transcribed_RNA"/>
</dbReference>
<feature type="region of interest" description="Disordered" evidence="5">
    <location>
        <begin position="435"/>
        <end position="454"/>
    </location>
</feature>
<evidence type="ECO:0000256" key="4">
    <source>
        <dbReference type="ARBA" id="ARBA00023288"/>
    </source>
</evidence>
<feature type="region of interest" description="Disordered" evidence="5">
    <location>
        <begin position="363"/>
        <end position="424"/>
    </location>
</feature>
<evidence type="ECO:0000256" key="2">
    <source>
        <dbReference type="ARBA" id="ARBA00015736"/>
    </source>
</evidence>
<dbReference type="InterPro" id="IPR019142">
    <property type="entry name" value="Dymeclin"/>
</dbReference>
<dbReference type="Pfam" id="PF09742">
    <property type="entry name" value="Dymeclin"/>
    <property type="match status" value="1"/>
</dbReference>